<keyword evidence="5 8" id="KW-0472">Membrane</keyword>
<dbReference type="Pfam" id="PF00233">
    <property type="entry name" value="PDEase_I"/>
    <property type="match status" value="1"/>
</dbReference>
<dbReference type="InterPro" id="IPR050401">
    <property type="entry name" value="Cyclic_nucleotide_synthase"/>
</dbReference>
<dbReference type="InterPro" id="IPR029787">
    <property type="entry name" value="Nucleotide_cyclase"/>
</dbReference>
<protein>
    <submittedName>
        <fullName evidence="10">Receptor-type guanylate cyclase gcy</fullName>
    </submittedName>
</protein>
<dbReference type="Pfam" id="PF00211">
    <property type="entry name" value="Guanylate_cyc"/>
    <property type="match status" value="1"/>
</dbReference>
<dbReference type="GO" id="GO:0001653">
    <property type="term" value="F:peptide receptor activity"/>
    <property type="evidence" value="ECO:0007669"/>
    <property type="project" value="TreeGrafter"/>
</dbReference>
<dbReference type="GO" id="GO:0000166">
    <property type="term" value="F:nucleotide binding"/>
    <property type="evidence" value="ECO:0007669"/>
    <property type="project" value="UniProtKB-KW"/>
</dbReference>
<evidence type="ECO:0000313" key="10">
    <source>
        <dbReference type="EMBL" id="CAB9502065.1"/>
    </source>
</evidence>
<evidence type="ECO:0000256" key="1">
    <source>
        <dbReference type="ARBA" id="ARBA00004370"/>
    </source>
</evidence>
<feature type="compositionally biased region" description="Basic and acidic residues" evidence="7">
    <location>
        <begin position="1"/>
        <end position="10"/>
    </location>
</feature>
<keyword evidence="6" id="KW-0456">Lyase</keyword>
<keyword evidence="10" id="KW-0675">Receptor</keyword>
<dbReference type="Proteomes" id="UP001153069">
    <property type="component" value="Unassembled WGS sequence"/>
</dbReference>
<dbReference type="GO" id="GO:0005886">
    <property type="term" value="C:plasma membrane"/>
    <property type="evidence" value="ECO:0007669"/>
    <property type="project" value="TreeGrafter"/>
</dbReference>
<proteinExistence type="predicted"/>
<dbReference type="OrthoDB" id="432756at2759"/>
<dbReference type="PROSITE" id="PS50125">
    <property type="entry name" value="GUANYLATE_CYCLASE_2"/>
    <property type="match status" value="1"/>
</dbReference>
<evidence type="ECO:0000259" key="9">
    <source>
        <dbReference type="PROSITE" id="PS50125"/>
    </source>
</evidence>
<dbReference type="PANTHER" id="PTHR11920">
    <property type="entry name" value="GUANYLYL CYCLASE"/>
    <property type="match status" value="1"/>
</dbReference>
<evidence type="ECO:0000256" key="6">
    <source>
        <dbReference type="ARBA" id="ARBA00023239"/>
    </source>
</evidence>
<dbReference type="GO" id="GO:0004114">
    <property type="term" value="F:3',5'-cyclic-nucleotide phosphodiesterase activity"/>
    <property type="evidence" value="ECO:0007669"/>
    <property type="project" value="InterPro"/>
</dbReference>
<feature type="compositionally biased region" description="Acidic residues" evidence="7">
    <location>
        <begin position="741"/>
        <end position="763"/>
    </location>
</feature>
<dbReference type="GO" id="GO:0004016">
    <property type="term" value="F:adenylate cyclase activity"/>
    <property type="evidence" value="ECO:0007669"/>
    <property type="project" value="TreeGrafter"/>
</dbReference>
<dbReference type="SUPFAM" id="SSF55073">
    <property type="entry name" value="Nucleotide cyclase"/>
    <property type="match status" value="1"/>
</dbReference>
<dbReference type="SUPFAM" id="SSF109604">
    <property type="entry name" value="HD-domain/PDEase-like"/>
    <property type="match status" value="1"/>
</dbReference>
<comment type="caution">
    <text evidence="10">The sequence shown here is derived from an EMBL/GenBank/DDBJ whole genome shotgun (WGS) entry which is preliminary data.</text>
</comment>
<evidence type="ECO:0000256" key="5">
    <source>
        <dbReference type="ARBA" id="ARBA00023136"/>
    </source>
</evidence>
<feature type="region of interest" description="Disordered" evidence="7">
    <location>
        <begin position="715"/>
        <end position="765"/>
    </location>
</feature>
<evidence type="ECO:0000256" key="4">
    <source>
        <dbReference type="ARBA" id="ARBA00022989"/>
    </source>
</evidence>
<dbReference type="InterPro" id="IPR001054">
    <property type="entry name" value="A/G_cyclase"/>
</dbReference>
<comment type="subcellular location">
    <subcellularLocation>
        <location evidence="1">Membrane</location>
    </subcellularLocation>
</comment>
<keyword evidence="4 8" id="KW-1133">Transmembrane helix</keyword>
<feature type="compositionally biased region" description="Polar residues" evidence="7">
    <location>
        <begin position="35"/>
        <end position="48"/>
    </location>
</feature>
<feature type="domain" description="Guanylate cyclase" evidence="9">
    <location>
        <begin position="524"/>
        <end position="658"/>
    </location>
</feature>
<feature type="region of interest" description="Disordered" evidence="7">
    <location>
        <begin position="1"/>
        <end position="60"/>
    </location>
</feature>
<dbReference type="InterPro" id="IPR036971">
    <property type="entry name" value="PDEase_catalytic_dom_sf"/>
</dbReference>
<dbReference type="Gene3D" id="1.10.1300.10">
    <property type="entry name" value="3'5'-cyclic nucleotide phosphodiesterase, catalytic domain"/>
    <property type="match status" value="1"/>
</dbReference>
<keyword evidence="3" id="KW-0547">Nucleotide-binding</keyword>
<dbReference type="AlphaFoldDB" id="A0A9N8DHN8"/>
<dbReference type="GO" id="GO:0004383">
    <property type="term" value="F:guanylate cyclase activity"/>
    <property type="evidence" value="ECO:0007669"/>
    <property type="project" value="TreeGrafter"/>
</dbReference>
<dbReference type="Gene3D" id="3.30.70.1230">
    <property type="entry name" value="Nucleotide cyclase"/>
    <property type="match status" value="1"/>
</dbReference>
<evidence type="ECO:0000256" key="8">
    <source>
        <dbReference type="SAM" id="Phobius"/>
    </source>
</evidence>
<dbReference type="EMBL" id="CAICTM010000125">
    <property type="protein sequence ID" value="CAB9502065.1"/>
    <property type="molecule type" value="Genomic_DNA"/>
</dbReference>
<name>A0A9N8DHN8_9STRA</name>
<dbReference type="GO" id="GO:0007168">
    <property type="term" value="P:receptor guanylyl cyclase signaling pathway"/>
    <property type="evidence" value="ECO:0007669"/>
    <property type="project" value="TreeGrafter"/>
</dbReference>
<dbReference type="SMART" id="SM00471">
    <property type="entry name" value="HDc"/>
    <property type="match status" value="1"/>
</dbReference>
<dbReference type="InterPro" id="IPR003607">
    <property type="entry name" value="HD/PDEase_dom"/>
</dbReference>
<dbReference type="SMART" id="SM00044">
    <property type="entry name" value="CYCc"/>
    <property type="match status" value="1"/>
</dbReference>
<accession>A0A9N8DHN8</accession>
<dbReference type="InterPro" id="IPR002073">
    <property type="entry name" value="PDEase_catalytic_dom"/>
</dbReference>
<evidence type="ECO:0000256" key="3">
    <source>
        <dbReference type="ARBA" id="ARBA00022741"/>
    </source>
</evidence>
<dbReference type="CDD" id="cd07302">
    <property type="entry name" value="CHD"/>
    <property type="match status" value="1"/>
</dbReference>
<reference evidence="10" key="1">
    <citation type="submission" date="2020-06" db="EMBL/GenBank/DDBJ databases">
        <authorList>
            <consortium name="Plant Systems Biology data submission"/>
        </authorList>
    </citation>
    <scope>NUCLEOTIDE SEQUENCE</scope>
    <source>
        <strain evidence="10">D6</strain>
    </source>
</reference>
<evidence type="ECO:0000256" key="7">
    <source>
        <dbReference type="SAM" id="MobiDB-lite"/>
    </source>
</evidence>
<sequence>MTTLEEKDPEQAVPVVEFDTKSTRSSRALSVDGESVTTYSKSHYGSMSDSDEPGPSAPPPIVLAEKEQRAVLFFKVLVIVVLGLSLIALATATYLLIRNEEQDDFEAQFNSYASEIIAVSKRNLANSMRALDGFTVMLTSYAKSTNQTWPFVTVRDYEARATKTVEMVGAFFMILGPYVTGEQRLEFEEYALYNKEWACQQTLDYVAPGEDYNISEIYPMDVISVRPNISNTEQFPQTGPGPHIVNYQLAPTAPGRNTIFRMSDMYEDTQGTVPNAFETMKITKTPTINFGIYGLSQILFPIFEDVPNPNIPGSLDESKVVAILRTTVKWENYLKNLVPPNVNGIVVVFESSCNKTVSYEIDGLNAAPLGNEDMSDPNYAHLAVEEEFLTIPYSEDVVLPPHLCVPQIKIRVVPSQELEETFMTNRPYYYAAIVASVVLFTALIFALYDQTVRRRQRIFMQRVIRQDRIVSNVFPAAIRDRLYNVQPQSKLHGDGSSTMTDLDLDDPFGLLSTPPIADLFLSSTVLFADISGFTAWSSAREPPQVFALLESVYSSFDKAANSLGVFKVETVGDCYVACCGCPEENENHALVMARFARECNVKMKQMTRKLEVRLGPDTGDLKLRIGLHSGQVTAGVLRGERSRYQIFGDTVNTTSRIESTGMGGKIHVSNITAELLRTKHNKEQWLIRRSELTPIKGKGDLQTFWLETKSDTAKREKYGHKDRKSAAPLEESGHQMLSIQEENDVAREDESETFVDPDEEDDAGLSSKKERLVGWLVEVMVKLLQQVVAARNSSQTSKSRKPSRNFEEKIGQGATVLEEFKEIIHLPKVSNEDIFRRQDPDSIELGEAVISQLRDYIACIADMYNPNSFHNFEHAVHVTSSVRKMLTRIVKRTGVSQENAPGLVDMAGHSYGITSDPMTQLAVILSAVMHDADHPGVGNVQLVKENTPNAIRYKKSIAEQNSVDQCWELLMRPDYKDLRACIYTTEDELLRFRQLVVNTVMATDIVDKELGALRKGRWEKAFTKELFDVDCVDRKATIVIEHLIQASDVSHTMQHWQIYKRWNERFFEEVYGAWKAGRGGDTDPSLGWYKGEIGFFDFYVIPLAKKLESCGVFGVSSHEYLQYAQQNREEWVRKGEDIVKEYLVKYGSSADSNDARVDMSC</sequence>
<keyword evidence="2 8" id="KW-0812">Transmembrane</keyword>
<dbReference type="GO" id="GO:0035556">
    <property type="term" value="P:intracellular signal transduction"/>
    <property type="evidence" value="ECO:0007669"/>
    <property type="project" value="InterPro"/>
</dbReference>
<evidence type="ECO:0000256" key="2">
    <source>
        <dbReference type="ARBA" id="ARBA00022692"/>
    </source>
</evidence>
<gene>
    <name evidence="10" type="ORF">SEMRO_126_G060580.1</name>
</gene>
<dbReference type="PANTHER" id="PTHR11920:SF335">
    <property type="entry name" value="GUANYLATE CYCLASE"/>
    <property type="match status" value="1"/>
</dbReference>
<keyword evidence="11" id="KW-1185">Reference proteome</keyword>
<organism evidence="10 11">
    <name type="scientific">Seminavis robusta</name>
    <dbReference type="NCBI Taxonomy" id="568900"/>
    <lineage>
        <taxon>Eukaryota</taxon>
        <taxon>Sar</taxon>
        <taxon>Stramenopiles</taxon>
        <taxon>Ochrophyta</taxon>
        <taxon>Bacillariophyta</taxon>
        <taxon>Bacillariophyceae</taxon>
        <taxon>Bacillariophycidae</taxon>
        <taxon>Naviculales</taxon>
        <taxon>Naviculaceae</taxon>
        <taxon>Seminavis</taxon>
    </lineage>
</organism>
<feature type="transmembrane region" description="Helical" evidence="8">
    <location>
        <begin position="428"/>
        <end position="448"/>
    </location>
</feature>
<feature type="transmembrane region" description="Helical" evidence="8">
    <location>
        <begin position="72"/>
        <end position="97"/>
    </location>
</feature>
<evidence type="ECO:0000313" key="11">
    <source>
        <dbReference type="Proteomes" id="UP001153069"/>
    </source>
</evidence>